<reference evidence="2" key="3">
    <citation type="submission" date="2015-04" db="UniProtKB">
        <authorList>
            <consortium name="EnsemblPlants"/>
        </authorList>
    </citation>
    <scope>IDENTIFICATION</scope>
    <source>
        <strain evidence="2">cv. Jemalong A17</strain>
    </source>
</reference>
<organism evidence="1 3">
    <name type="scientific">Medicago truncatula</name>
    <name type="common">Barrel medic</name>
    <name type="synonym">Medicago tribuloides</name>
    <dbReference type="NCBI Taxonomy" id="3880"/>
    <lineage>
        <taxon>Eukaryota</taxon>
        <taxon>Viridiplantae</taxon>
        <taxon>Streptophyta</taxon>
        <taxon>Embryophyta</taxon>
        <taxon>Tracheophyta</taxon>
        <taxon>Spermatophyta</taxon>
        <taxon>Magnoliopsida</taxon>
        <taxon>eudicotyledons</taxon>
        <taxon>Gunneridae</taxon>
        <taxon>Pentapetalae</taxon>
        <taxon>rosids</taxon>
        <taxon>fabids</taxon>
        <taxon>Fabales</taxon>
        <taxon>Fabaceae</taxon>
        <taxon>Papilionoideae</taxon>
        <taxon>50 kb inversion clade</taxon>
        <taxon>NPAAA clade</taxon>
        <taxon>Hologalegina</taxon>
        <taxon>IRL clade</taxon>
        <taxon>Trifolieae</taxon>
        <taxon>Medicago</taxon>
    </lineage>
</organism>
<dbReference type="AlphaFoldDB" id="A0A072VS67"/>
<dbReference type="EMBL" id="CM001217">
    <property type="protein sequence ID" value="KEH44526.1"/>
    <property type="molecule type" value="Genomic_DNA"/>
</dbReference>
<proteinExistence type="predicted"/>
<reference evidence="1 3" key="1">
    <citation type="journal article" date="2011" name="Nature">
        <title>The Medicago genome provides insight into the evolution of rhizobial symbioses.</title>
        <authorList>
            <person name="Young N.D."/>
            <person name="Debelle F."/>
            <person name="Oldroyd G.E."/>
            <person name="Geurts R."/>
            <person name="Cannon S.B."/>
            <person name="Udvardi M.K."/>
            <person name="Benedito V.A."/>
            <person name="Mayer K.F."/>
            <person name="Gouzy J."/>
            <person name="Schoof H."/>
            <person name="Van de Peer Y."/>
            <person name="Proost S."/>
            <person name="Cook D.R."/>
            <person name="Meyers B.C."/>
            <person name="Spannagl M."/>
            <person name="Cheung F."/>
            <person name="De Mita S."/>
            <person name="Krishnakumar V."/>
            <person name="Gundlach H."/>
            <person name="Zhou S."/>
            <person name="Mudge J."/>
            <person name="Bharti A.K."/>
            <person name="Murray J.D."/>
            <person name="Naoumkina M.A."/>
            <person name="Rosen B."/>
            <person name="Silverstein K.A."/>
            <person name="Tang H."/>
            <person name="Rombauts S."/>
            <person name="Zhao P.X."/>
            <person name="Zhou P."/>
            <person name="Barbe V."/>
            <person name="Bardou P."/>
            <person name="Bechner M."/>
            <person name="Bellec A."/>
            <person name="Berger A."/>
            <person name="Berges H."/>
            <person name="Bidwell S."/>
            <person name="Bisseling T."/>
            <person name="Choisne N."/>
            <person name="Couloux A."/>
            <person name="Denny R."/>
            <person name="Deshpande S."/>
            <person name="Dai X."/>
            <person name="Doyle J.J."/>
            <person name="Dudez A.M."/>
            <person name="Farmer A.D."/>
            <person name="Fouteau S."/>
            <person name="Franken C."/>
            <person name="Gibelin C."/>
            <person name="Gish J."/>
            <person name="Goldstein S."/>
            <person name="Gonzalez A.J."/>
            <person name="Green P.J."/>
            <person name="Hallab A."/>
            <person name="Hartog M."/>
            <person name="Hua A."/>
            <person name="Humphray S.J."/>
            <person name="Jeong D.H."/>
            <person name="Jing Y."/>
            <person name="Jocker A."/>
            <person name="Kenton S.M."/>
            <person name="Kim D.J."/>
            <person name="Klee K."/>
            <person name="Lai H."/>
            <person name="Lang C."/>
            <person name="Lin S."/>
            <person name="Macmil S.L."/>
            <person name="Magdelenat G."/>
            <person name="Matthews L."/>
            <person name="McCorrison J."/>
            <person name="Monaghan E.L."/>
            <person name="Mun J.H."/>
            <person name="Najar F.Z."/>
            <person name="Nicholson C."/>
            <person name="Noirot C."/>
            <person name="O'Bleness M."/>
            <person name="Paule C.R."/>
            <person name="Poulain J."/>
            <person name="Prion F."/>
            <person name="Qin B."/>
            <person name="Qu C."/>
            <person name="Retzel E.F."/>
            <person name="Riddle C."/>
            <person name="Sallet E."/>
            <person name="Samain S."/>
            <person name="Samson N."/>
            <person name="Sanders I."/>
            <person name="Saurat O."/>
            <person name="Scarpelli C."/>
            <person name="Schiex T."/>
            <person name="Segurens B."/>
            <person name="Severin A.J."/>
            <person name="Sherrier D.J."/>
            <person name="Shi R."/>
            <person name="Sims S."/>
            <person name="Singer S.R."/>
            <person name="Sinharoy S."/>
            <person name="Sterck L."/>
            <person name="Viollet A."/>
            <person name="Wang B.B."/>
            <person name="Wang K."/>
            <person name="Wang M."/>
            <person name="Wang X."/>
            <person name="Warfsmann J."/>
            <person name="Weissenbach J."/>
            <person name="White D.D."/>
            <person name="White J.D."/>
            <person name="Wiley G.B."/>
            <person name="Wincker P."/>
            <person name="Xing Y."/>
            <person name="Yang L."/>
            <person name="Yao Z."/>
            <person name="Ying F."/>
            <person name="Zhai J."/>
            <person name="Zhou L."/>
            <person name="Zuber A."/>
            <person name="Denarie J."/>
            <person name="Dixon R.A."/>
            <person name="May G.D."/>
            <person name="Schwartz D.C."/>
            <person name="Rogers J."/>
            <person name="Quetier F."/>
            <person name="Town C.D."/>
            <person name="Roe B.A."/>
        </authorList>
    </citation>
    <scope>NUCLEOTIDE SEQUENCE [LARGE SCALE GENOMIC DNA]</scope>
    <source>
        <strain evidence="1">A17</strain>
        <strain evidence="2 3">cv. Jemalong A17</strain>
    </source>
</reference>
<protein>
    <submittedName>
        <fullName evidence="1 2">Uncharacterized protein</fullName>
    </submittedName>
</protein>
<gene>
    <name evidence="1" type="ordered locus">MTR_1g115935</name>
</gene>
<dbReference type="Proteomes" id="UP000002051">
    <property type="component" value="Unassembled WGS sequence"/>
</dbReference>
<evidence type="ECO:0000313" key="3">
    <source>
        <dbReference type="Proteomes" id="UP000002051"/>
    </source>
</evidence>
<dbReference type="EnsemblPlants" id="KEH44526">
    <property type="protein sequence ID" value="KEH44526"/>
    <property type="gene ID" value="MTR_1g115935"/>
</dbReference>
<reference evidence="1 3" key="2">
    <citation type="journal article" date="2014" name="BMC Genomics">
        <title>An improved genome release (version Mt4.0) for the model legume Medicago truncatula.</title>
        <authorList>
            <person name="Tang H."/>
            <person name="Krishnakumar V."/>
            <person name="Bidwell S."/>
            <person name="Rosen B."/>
            <person name="Chan A."/>
            <person name="Zhou S."/>
            <person name="Gentzbittel L."/>
            <person name="Childs K.L."/>
            <person name="Yandell M."/>
            <person name="Gundlach H."/>
            <person name="Mayer K.F."/>
            <person name="Schwartz D.C."/>
            <person name="Town C.D."/>
        </authorList>
    </citation>
    <scope>GENOME REANNOTATION</scope>
    <source>
        <strain evidence="1">A17</strain>
        <strain evidence="2 3">cv. Jemalong A17</strain>
    </source>
</reference>
<dbReference type="HOGENOM" id="CLU_2889113_0_0_1"/>
<accession>A0A072VS67</accession>
<evidence type="ECO:0000313" key="2">
    <source>
        <dbReference type="EnsemblPlants" id="KEH44526"/>
    </source>
</evidence>
<sequence>MTEDKLPSRSYLEGGYIYDDEVEDFDPFENPLDKFHTRICLLPSMVLVIKISLLLQDLHVHII</sequence>
<name>A0A072VS67_MEDTR</name>
<keyword evidence="3" id="KW-1185">Reference proteome</keyword>
<evidence type="ECO:0000313" key="1">
    <source>
        <dbReference type="EMBL" id="KEH44526.1"/>
    </source>
</evidence>